<protein>
    <submittedName>
        <fullName evidence="1">Uncharacterized protein</fullName>
    </submittedName>
</protein>
<reference evidence="1 2" key="1">
    <citation type="journal article" date="2022" name="Hortic Res">
        <title>A haplotype resolved chromosomal level avocado genome allows analysis of novel avocado genes.</title>
        <authorList>
            <person name="Nath O."/>
            <person name="Fletcher S.J."/>
            <person name="Hayward A."/>
            <person name="Shaw L.M."/>
            <person name="Masouleh A.K."/>
            <person name="Furtado A."/>
            <person name="Henry R.J."/>
            <person name="Mitter N."/>
        </authorList>
    </citation>
    <scope>NUCLEOTIDE SEQUENCE [LARGE SCALE GENOMIC DNA]</scope>
    <source>
        <strain evidence="2">cv. Hass</strain>
    </source>
</reference>
<proteinExistence type="predicted"/>
<accession>A0ACC2KD33</accession>
<keyword evidence="2" id="KW-1185">Reference proteome</keyword>
<evidence type="ECO:0000313" key="2">
    <source>
        <dbReference type="Proteomes" id="UP001234297"/>
    </source>
</evidence>
<evidence type="ECO:0000313" key="1">
    <source>
        <dbReference type="EMBL" id="KAJ8619047.1"/>
    </source>
</evidence>
<comment type="caution">
    <text evidence="1">The sequence shown here is derived from an EMBL/GenBank/DDBJ whole genome shotgun (WGS) entry which is preliminary data.</text>
</comment>
<dbReference type="EMBL" id="CM056812">
    <property type="protein sequence ID" value="KAJ8619047.1"/>
    <property type="molecule type" value="Genomic_DNA"/>
</dbReference>
<sequence length="197" mass="22419">MSVFGGDSWAGEAQHRKRRIEDLMLPSSSSSSSSYKQLSNGKYACLICPNNPVLDSPLMLSMHGKGSRHIAAESRLKERELMKQEELKKRIALSNESTDCEGLSLSTRQFKSSSKPLIERTRKAAFETLHHRTHEQNDPSGDAGKMLAEQMMELQNRREKELKFTAAGWKRDCHGKWFRDENVEFDSDEEDPNVCLS</sequence>
<gene>
    <name evidence="1" type="ORF">MRB53_015233</name>
</gene>
<organism evidence="1 2">
    <name type="scientific">Persea americana</name>
    <name type="common">Avocado</name>
    <dbReference type="NCBI Taxonomy" id="3435"/>
    <lineage>
        <taxon>Eukaryota</taxon>
        <taxon>Viridiplantae</taxon>
        <taxon>Streptophyta</taxon>
        <taxon>Embryophyta</taxon>
        <taxon>Tracheophyta</taxon>
        <taxon>Spermatophyta</taxon>
        <taxon>Magnoliopsida</taxon>
        <taxon>Magnoliidae</taxon>
        <taxon>Laurales</taxon>
        <taxon>Lauraceae</taxon>
        <taxon>Persea</taxon>
    </lineage>
</organism>
<dbReference type="Proteomes" id="UP001234297">
    <property type="component" value="Chromosome 4"/>
</dbReference>
<name>A0ACC2KD33_PERAE</name>